<comment type="caution">
    <text evidence="1">The sequence shown here is derived from an EMBL/GenBank/DDBJ whole genome shotgun (WGS) entry which is preliminary data.</text>
</comment>
<reference evidence="1" key="1">
    <citation type="submission" date="2017-07" db="EMBL/GenBank/DDBJ databases">
        <title>Taro Niue Genome Assembly and Annotation.</title>
        <authorList>
            <person name="Atibalentja N."/>
            <person name="Keating K."/>
            <person name="Fields C.J."/>
        </authorList>
    </citation>
    <scope>NUCLEOTIDE SEQUENCE</scope>
    <source>
        <strain evidence="1">Niue_2</strain>
        <tissue evidence="1">Leaf</tissue>
    </source>
</reference>
<dbReference type="Proteomes" id="UP000652761">
    <property type="component" value="Unassembled WGS sequence"/>
</dbReference>
<name>A0A843XA41_COLES</name>
<accession>A0A843XA41</accession>
<evidence type="ECO:0000313" key="2">
    <source>
        <dbReference type="Proteomes" id="UP000652761"/>
    </source>
</evidence>
<gene>
    <name evidence="1" type="ORF">Taro_049183</name>
</gene>
<keyword evidence="2" id="KW-1185">Reference proteome</keyword>
<sequence>MNQGARELSTDLVFQTQRVQVCEICRQPARDLSTDPTGEEFPGFWLRAPVDSQGLICRQILLKFSKMTLKQL</sequence>
<evidence type="ECO:0000313" key="1">
    <source>
        <dbReference type="EMBL" id="MQM16229.1"/>
    </source>
</evidence>
<organism evidence="1 2">
    <name type="scientific">Colocasia esculenta</name>
    <name type="common">Wild taro</name>
    <name type="synonym">Arum esculentum</name>
    <dbReference type="NCBI Taxonomy" id="4460"/>
    <lineage>
        <taxon>Eukaryota</taxon>
        <taxon>Viridiplantae</taxon>
        <taxon>Streptophyta</taxon>
        <taxon>Embryophyta</taxon>
        <taxon>Tracheophyta</taxon>
        <taxon>Spermatophyta</taxon>
        <taxon>Magnoliopsida</taxon>
        <taxon>Liliopsida</taxon>
        <taxon>Araceae</taxon>
        <taxon>Aroideae</taxon>
        <taxon>Colocasieae</taxon>
        <taxon>Colocasia</taxon>
    </lineage>
</organism>
<protein>
    <submittedName>
        <fullName evidence="1">Uncharacterized protein</fullName>
    </submittedName>
</protein>
<proteinExistence type="predicted"/>
<dbReference type="EMBL" id="NMUH01006901">
    <property type="protein sequence ID" value="MQM16229.1"/>
    <property type="molecule type" value="Genomic_DNA"/>
</dbReference>
<dbReference type="AlphaFoldDB" id="A0A843XA41"/>